<evidence type="ECO:0000313" key="4">
    <source>
        <dbReference type="Proteomes" id="UP000617628"/>
    </source>
</evidence>
<reference evidence="3" key="1">
    <citation type="submission" date="2021-01" db="EMBL/GenBank/DDBJ databases">
        <title>Modified the classification status of verrucomicrobia.</title>
        <authorList>
            <person name="Feng X."/>
        </authorList>
    </citation>
    <scope>NUCLEOTIDE SEQUENCE</scope>
    <source>
        <strain evidence="3">KCTC 13126</strain>
    </source>
</reference>
<proteinExistence type="predicted"/>
<sequence length="171" mass="17745">MFTKTPIKFLAICLAGVIAASFATAGNYGYKSKKAKQDLVGVAASAENFTTLVAAVKAADLVDVLQGEGPYTVFAPTDEAFAALPEGTIESLLRPENKDKLVSILTYHVVPAKVLAKDVAAGKVATANGSKIEIAINDGTVMVQDANVVATDIMASNGVIHVIDKVIIPEA</sequence>
<dbReference type="PROSITE" id="PS50213">
    <property type="entry name" value="FAS1"/>
    <property type="match status" value="1"/>
</dbReference>
<feature type="domain" description="FAS1" evidence="2">
    <location>
        <begin position="36"/>
        <end position="167"/>
    </location>
</feature>
<comment type="caution">
    <text evidence="3">The sequence shown here is derived from an EMBL/GenBank/DDBJ whole genome shotgun (WGS) entry which is preliminary data.</text>
</comment>
<protein>
    <submittedName>
        <fullName evidence="3">Fasciclin domain-containing protein</fullName>
    </submittedName>
</protein>
<evidence type="ECO:0000313" key="3">
    <source>
        <dbReference type="EMBL" id="MBK1876701.1"/>
    </source>
</evidence>
<dbReference type="AlphaFoldDB" id="A0A934RUK4"/>
<dbReference type="PANTHER" id="PTHR10900">
    <property type="entry name" value="PERIOSTIN-RELATED"/>
    <property type="match status" value="1"/>
</dbReference>
<dbReference type="InterPro" id="IPR000782">
    <property type="entry name" value="FAS1_domain"/>
</dbReference>
<dbReference type="SMART" id="SM00554">
    <property type="entry name" value="FAS1"/>
    <property type="match status" value="1"/>
</dbReference>
<dbReference type="PANTHER" id="PTHR10900:SF77">
    <property type="entry name" value="FI19380P1"/>
    <property type="match status" value="1"/>
</dbReference>
<evidence type="ECO:0000256" key="1">
    <source>
        <dbReference type="SAM" id="SignalP"/>
    </source>
</evidence>
<dbReference type="SUPFAM" id="SSF82153">
    <property type="entry name" value="FAS1 domain"/>
    <property type="match status" value="1"/>
</dbReference>
<dbReference type="Gene3D" id="2.30.180.10">
    <property type="entry name" value="FAS1 domain"/>
    <property type="match status" value="1"/>
</dbReference>
<dbReference type="EMBL" id="JAENIL010000011">
    <property type="protein sequence ID" value="MBK1876701.1"/>
    <property type="molecule type" value="Genomic_DNA"/>
</dbReference>
<evidence type="ECO:0000259" key="2">
    <source>
        <dbReference type="PROSITE" id="PS50213"/>
    </source>
</evidence>
<dbReference type="Pfam" id="PF02469">
    <property type="entry name" value="Fasciclin"/>
    <property type="match status" value="1"/>
</dbReference>
<name>A0A934RUK4_9BACT</name>
<dbReference type="GO" id="GO:0005615">
    <property type="term" value="C:extracellular space"/>
    <property type="evidence" value="ECO:0007669"/>
    <property type="project" value="TreeGrafter"/>
</dbReference>
<dbReference type="InterPro" id="IPR050904">
    <property type="entry name" value="Adhesion/Biosynth-related"/>
</dbReference>
<dbReference type="FunFam" id="2.30.180.10:FF:000019">
    <property type="entry name" value="Cell surface lipoprotein"/>
    <property type="match status" value="1"/>
</dbReference>
<dbReference type="InterPro" id="IPR036378">
    <property type="entry name" value="FAS1_dom_sf"/>
</dbReference>
<feature type="chain" id="PRO_5037956766" evidence="1">
    <location>
        <begin position="26"/>
        <end position="171"/>
    </location>
</feature>
<dbReference type="RefSeq" id="WP_200354918.1">
    <property type="nucleotide sequence ID" value="NZ_JAENIL010000011.1"/>
</dbReference>
<accession>A0A934RUK4</accession>
<gene>
    <name evidence="3" type="ORF">JIN87_07465</name>
</gene>
<dbReference type="Proteomes" id="UP000617628">
    <property type="component" value="Unassembled WGS sequence"/>
</dbReference>
<keyword evidence="1" id="KW-0732">Signal</keyword>
<feature type="signal peptide" evidence="1">
    <location>
        <begin position="1"/>
        <end position="25"/>
    </location>
</feature>
<keyword evidence="4" id="KW-1185">Reference proteome</keyword>
<organism evidence="3 4">
    <name type="scientific">Pelagicoccus mobilis</name>
    <dbReference type="NCBI Taxonomy" id="415221"/>
    <lineage>
        <taxon>Bacteria</taxon>
        <taxon>Pseudomonadati</taxon>
        <taxon>Verrucomicrobiota</taxon>
        <taxon>Opitutia</taxon>
        <taxon>Puniceicoccales</taxon>
        <taxon>Pelagicoccaceae</taxon>
        <taxon>Pelagicoccus</taxon>
    </lineage>
</organism>